<dbReference type="RefSeq" id="WP_012843993.1">
    <property type="nucleotide sequence ID" value="NC_013501.1"/>
</dbReference>
<dbReference type="eggNOG" id="COG2367">
    <property type="taxonomic scope" value="Bacteria"/>
</dbReference>
<dbReference type="Gene3D" id="3.40.710.10">
    <property type="entry name" value="DD-peptidase/beta-lactamase superfamily"/>
    <property type="match status" value="1"/>
</dbReference>
<accession>D0MIS4</accession>
<dbReference type="STRING" id="518766.Rmar_1495"/>
<evidence type="ECO:0000313" key="3">
    <source>
        <dbReference type="Proteomes" id="UP000002221"/>
    </source>
</evidence>
<dbReference type="HOGENOM" id="CLU_707646_0_0_10"/>
<dbReference type="GO" id="GO:0008800">
    <property type="term" value="F:beta-lactamase activity"/>
    <property type="evidence" value="ECO:0007669"/>
    <property type="project" value="InterPro"/>
</dbReference>
<name>D0MIS4_RHOM4</name>
<sequence length="390" mass="42567">MAGINLKRHLLIATGLLVVAIGVVVLRYRDTFGVMLDNLRAMREGRALAETLRSPQDLLAYLLDHPTQASLVVFDVTAPDSGLYFQPEVARPVAGLPRLLLLAGYAEAVAQGELDPDEPIARQALDRYVLPSLGAQVHTHALSLLPDTGDTLPLWQVVQLLLEGNDPAAHDYLLLRLGQASLATLPERFGVPTLEPPRPLLGLFLSWHAMPALEGRRTEPFALTQAVVRDARLHDALATHLEQQGSGLSLWDQRDRAQATYPRGTAQGYAALLRRIATDSSAWGRTMRGYLERTLPDTLQTSLKVLAVESGLFPGLVSVAAYARRHDRPGVRVAVLLMDAVPMAVLYHLAQTRLEQGLVLQLLGDDAFFEQARGRLHTTAPLAQATGMGR</sequence>
<organism evidence="2 3">
    <name type="scientific">Rhodothermus marinus (strain ATCC 43812 / DSM 4252 / R-10)</name>
    <name type="common">Rhodothermus obamensis</name>
    <dbReference type="NCBI Taxonomy" id="518766"/>
    <lineage>
        <taxon>Bacteria</taxon>
        <taxon>Pseudomonadati</taxon>
        <taxon>Rhodothermota</taxon>
        <taxon>Rhodothermia</taxon>
        <taxon>Rhodothermales</taxon>
        <taxon>Rhodothermaceae</taxon>
        <taxon>Rhodothermus</taxon>
    </lineage>
</organism>
<dbReference type="InterPro" id="IPR045155">
    <property type="entry name" value="Beta-lactam_cat"/>
</dbReference>
<feature type="domain" description="Beta-lactamase class A catalytic" evidence="1">
    <location>
        <begin position="81"/>
        <end position="295"/>
    </location>
</feature>
<evidence type="ECO:0000259" key="1">
    <source>
        <dbReference type="Pfam" id="PF13354"/>
    </source>
</evidence>
<dbReference type="InterPro" id="IPR012338">
    <property type="entry name" value="Beta-lactam/transpept-like"/>
</dbReference>
<reference evidence="2 3" key="1">
    <citation type="journal article" date="2009" name="Stand. Genomic Sci.">
        <title>Complete genome sequence of Rhodothermus marinus type strain (R-10).</title>
        <authorList>
            <person name="Nolan M."/>
            <person name="Tindall B.J."/>
            <person name="Pomrenke H."/>
            <person name="Lapidus A."/>
            <person name="Copeland A."/>
            <person name="Glavina Del Rio T."/>
            <person name="Lucas S."/>
            <person name="Chen F."/>
            <person name="Tice H."/>
            <person name="Cheng J.F."/>
            <person name="Saunders E."/>
            <person name="Han C."/>
            <person name="Bruce D."/>
            <person name="Goodwin L."/>
            <person name="Chain P."/>
            <person name="Pitluck S."/>
            <person name="Ovchinikova G."/>
            <person name="Pati A."/>
            <person name="Ivanova N."/>
            <person name="Mavromatis K."/>
            <person name="Chen A."/>
            <person name="Palaniappan K."/>
            <person name="Land M."/>
            <person name="Hauser L."/>
            <person name="Chang Y.J."/>
            <person name="Jeffries C.D."/>
            <person name="Brettin T."/>
            <person name="Goker M."/>
            <person name="Bristow J."/>
            <person name="Eisen J.A."/>
            <person name="Markowitz V."/>
            <person name="Hugenholtz P."/>
            <person name="Kyrpides N.C."/>
            <person name="Klenk H.P."/>
            <person name="Detter J.C."/>
        </authorList>
    </citation>
    <scope>NUCLEOTIDE SEQUENCE [LARGE SCALE GENOMIC DNA]</scope>
    <source>
        <strain evidence="3">ATCC 43812 / DSM 4252 / R-10</strain>
    </source>
</reference>
<dbReference type="Proteomes" id="UP000002221">
    <property type="component" value="Chromosome"/>
</dbReference>
<evidence type="ECO:0000313" key="2">
    <source>
        <dbReference type="EMBL" id="ACY48382.1"/>
    </source>
</evidence>
<gene>
    <name evidence="2" type="ordered locus">Rmar_1495</name>
</gene>
<dbReference type="GO" id="GO:0030655">
    <property type="term" value="P:beta-lactam antibiotic catabolic process"/>
    <property type="evidence" value="ECO:0007669"/>
    <property type="project" value="InterPro"/>
</dbReference>
<dbReference type="OrthoDB" id="1493484at2"/>
<proteinExistence type="predicted"/>
<dbReference type="KEGG" id="rmr:Rmar_1495"/>
<dbReference type="AlphaFoldDB" id="D0MIS4"/>
<dbReference type="EMBL" id="CP001807">
    <property type="protein sequence ID" value="ACY48382.1"/>
    <property type="molecule type" value="Genomic_DNA"/>
</dbReference>
<protein>
    <recommendedName>
        <fullName evidence="1">Beta-lactamase class A catalytic domain-containing protein</fullName>
    </recommendedName>
</protein>
<dbReference type="SUPFAM" id="SSF56601">
    <property type="entry name" value="beta-lactamase/transpeptidase-like"/>
    <property type="match status" value="1"/>
</dbReference>
<dbReference type="Pfam" id="PF13354">
    <property type="entry name" value="Beta-lactamase2"/>
    <property type="match status" value="1"/>
</dbReference>
<keyword evidence="3" id="KW-1185">Reference proteome</keyword>